<feature type="region of interest" description="Disordered" evidence="1">
    <location>
        <begin position="94"/>
        <end position="147"/>
    </location>
</feature>
<feature type="compositionally biased region" description="Low complexity" evidence="1">
    <location>
        <begin position="107"/>
        <end position="124"/>
    </location>
</feature>
<dbReference type="EMBL" id="OW152814">
    <property type="protein sequence ID" value="CAH2050381.1"/>
    <property type="molecule type" value="Genomic_DNA"/>
</dbReference>
<feature type="non-terminal residue" evidence="2">
    <location>
        <position position="1"/>
    </location>
</feature>
<name>A0ABN8I892_9NEOP</name>
<organism evidence="2 3">
    <name type="scientific">Iphiclides podalirius</name>
    <name type="common">scarce swallowtail</name>
    <dbReference type="NCBI Taxonomy" id="110791"/>
    <lineage>
        <taxon>Eukaryota</taxon>
        <taxon>Metazoa</taxon>
        <taxon>Ecdysozoa</taxon>
        <taxon>Arthropoda</taxon>
        <taxon>Hexapoda</taxon>
        <taxon>Insecta</taxon>
        <taxon>Pterygota</taxon>
        <taxon>Neoptera</taxon>
        <taxon>Endopterygota</taxon>
        <taxon>Lepidoptera</taxon>
        <taxon>Glossata</taxon>
        <taxon>Ditrysia</taxon>
        <taxon>Papilionoidea</taxon>
        <taxon>Papilionidae</taxon>
        <taxon>Papilioninae</taxon>
        <taxon>Iphiclides</taxon>
    </lineage>
</organism>
<reference evidence="2" key="1">
    <citation type="submission" date="2022-03" db="EMBL/GenBank/DDBJ databases">
        <authorList>
            <person name="Martin H S."/>
        </authorList>
    </citation>
    <scope>NUCLEOTIDE SEQUENCE</scope>
</reference>
<feature type="region of interest" description="Disordered" evidence="1">
    <location>
        <begin position="23"/>
        <end position="82"/>
    </location>
</feature>
<dbReference type="Proteomes" id="UP000837857">
    <property type="component" value="Chromosome 2"/>
</dbReference>
<evidence type="ECO:0000313" key="2">
    <source>
        <dbReference type="EMBL" id="CAH2050381.1"/>
    </source>
</evidence>
<feature type="region of interest" description="Disordered" evidence="1">
    <location>
        <begin position="161"/>
        <end position="185"/>
    </location>
</feature>
<protein>
    <submittedName>
        <fullName evidence="2">Uncharacterized protein</fullName>
    </submittedName>
</protein>
<evidence type="ECO:0000313" key="3">
    <source>
        <dbReference type="Proteomes" id="UP000837857"/>
    </source>
</evidence>
<proteinExistence type="predicted"/>
<accession>A0ABN8I892</accession>
<evidence type="ECO:0000256" key="1">
    <source>
        <dbReference type="SAM" id="MobiDB-lite"/>
    </source>
</evidence>
<sequence length="185" mass="20101">MTVANKGKRDTIGSFPDFVANDASRASWRGPSRARQTSIVTSRPAWRNYKTGPAAVPGAPACGAAARRSEERAAARPRRATGVHVPWVASRRCCGATRRGRGDSSTRRAALRSAGAGALSAAASARRRRTRPRPSPPAPRSRTHQNDEFIFRACWPSYPRTLPRVAQRPSPPLRATSPIRRTALQ</sequence>
<gene>
    <name evidence="2" type="ORF">IPOD504_LOCUS7416</name>
</gene>
<keyword evidence="3" id="KW-1185">Reference proteome</keyword>
<feature type="compositionally biased region" description="Low complexity" evidence="1">
    <location>
        <begin position="52"/>
        <end position="66"/>
    </location>
</feature>